<keyword evidence="4 6" id="KW-0720">Serine protease</keyword>
<dbReference type="InterPro" id="IPR022398">
    <property type="entry name" value="Peptidase_S8_His-AS"/>
</dbReference>
<evidence type="ECO:0000256" key="3">
    <source>
        <dbReference type="ARBA" id="ARBA00022801"/>
    </source>
</evidence>
<reference evidence="10 11" key="2">
    <citation type="submission" date="2020-03" db="EMBL/GenBank/DDBJ databases">
        <authorList>
            <person name="Ichikawa N."/>
            <person name="Kimura A."/>
            <person name="Kitahashi Y."/>
            <person name="Uohara A."/>
        </authorList>
    </citation>
    <scope>NUCLEOTIDE SEQUENCE [LARGE SCALE GENOMIC DNA]</scope>
    <source>
        <strain evidence="10 11">NBRC 108639</strain>
    </source>
</reference>
<name>A0A6V8KUQ6_9ACTN</name>
<dbReference type="InterPro" id="IPR036852">
    <property type="entry name" value="Peptidase_S8/S53_dom_sf"/>
</dbReference>
<organism evidence="10 11">
    <name type="scientific">Phytohabitans houttuyneae</name>
    <dbReference type="NCBI Taxonomy" id="1076126"/>
    <lineage>
        <taxon>Bacteria</taxon>
        <taxon>Bacillati</taxon>
        <taxon>Actinomycetota</taxon>
        <taxon>Actinomycetes</taxon>
        <taxon>Micromonosporales</taxon>
        <taxon>Micromonosporaceae</taxon>
    </lineage>
</organism>
<dbReference type="Proteomes" id="UP000482800">
    <property type="component" value="Unassembled WGS sequence"/>
</dbReference>
<dbReference type="InterPro" id="IPR023828">
    <property type="entry name" value="Peptidase_S8_Ser-AS"/>
</dbReference>
<evidence type="ECO:0000256" key="1">
    <source>
        <dbReference type="ARBA" id="ARBA00011073"/>
    </source>
</evidence>
<protein>
    <submittedName>
        <fullName evidence="10">Serine protease</fullName>
    </submittedName>
</protein>
<feature type="signal peptide" evidence="8">
    <location>
        <begin position="1"/>
        <end position="23"/>
    </location>
</feature>
<evidence type="ECO:0000256" key="5">
    <source>
        <dbReference type="PIRSR" id="PIRSR615500-1"/>
    </source>
</evidence>
<comment type="caution">
    <text evidence="10">The sequence shown here is derived from an EMBL/GenBank/DDBJ whole genome shotgun (WGS) entry which is preliminary data.</text>
</comment>
<dbReference type="GO" id="GO:0004252">
    <property type="term" value="F:serine-type endopeptidase activity"/>
    <property type="evidence" value="ECO:0007669"/>
    <property type="project" value="UniProtKB-UniRule"/>
</dbReference>
<dbReference type="PANTHER" id="PTHR43806:SF11">
    <property type="entry name" value="CEREVISIN-RELATED"/>
    <property type="match status" value="1"/>
</dbReference>
<dbReference type="PROSITE" id="PS00138">
    <property type="entry name" value="SUBTILASE_SER"/>
    <property type="match status" value="1"/>
</dbReference>
<evidence type="ECO:0000256" key="6">
    <source>
        <dbReference type="PROSITE-ProRule" id="PRU01240"/>
    </source>
</evidence>
<dbReference type="InterPro" id="IPR000209">
    <property type="entry name" value="Peptidase_S8/S53_dom"/>
</dbReference>
<keyword evidence="2 6" id="KW-0645">Protease</keyword>
<evidence type="ECO:0000256" key="7">
    <source>
        <dbReference type="RuleBase" id="RU003355"/>
    </source>
</evidence>
<accession>A0A6V8KUQ6</accession>
<feature type="active site" description="Charge relay system" evidence="5 6">
    <location>
        <position position="256"/>
    </location>
</feature>
<evidence type="ECO:0000256" key="4">
    <source>
        <dbReference type="ARBA" id="ARBA00022825"/>
    </source>
</evidence>
<keyword evidence="11" id="KW-1185">Reference proteome</keyword>
<reference evidence="10 11" key="1">
    <citation type="submission" date="2020-03" db="EMBL/GenBank/DDBJ databases">
        <title>Whole genome shotgun sequence of Phytohabitans houttuyneae NBRC 108639.</title>
        <authorList>
            <person name="Komaki H."/>
            <person name="Tamura T."/>
        </authorList>
    </citation>
    <scope>NUCLEOTIDE SEQUENCE [LARGE SCALE GENOMIC DNA]</scope>
    <source>
        <strain evidence="10 11">NBRC 108639</strain>
    </source>
</reference>
<dbReference type="InterPro" id="IPR013783">
    <property type="entry name" value="Ig-like_fold"/>
</dbReference>
<feature type="domain" description="Peptidase S8/S53" evidence="9">
    <location>
        <begin position="214"/>
        <end position="464"/>
    </location>
</feature>
<evidence type="ECO:0000259" key="9">
    <source>
        <dbReference type="Pfam" id="PF00082"/>
    </source>
</evidence>
<dbReference type="GO" id="GO:0005975">
    <property type="term" value="P:carbohydrate metabolic process"/>
    <property type="evidence" value="ECO:0007669"/>
    <property type="project" value="UniProtKB-ARBA"/>
</dbReference>
<dbReference type="EMBL" id="BLPF01000005">
    <property type="protein sequence ID" value="GFJ86101.1"/>
    <property type="molecule type" value="Genomic_DNA"/>
</dbReference>
<dbReference type="Gene3D" id="3.40.50.200">
    <property type="entry name" value="Peptidase S8/S53 domain"/>
    <property type="match status" value="1"/>
</dbReference>
<gene>
    <name evidence="10" type="ORF">Phou_102810</name>
</gene>
<dbReference type="PROSITE" id="PS51892">
    <property type="entry name" value="SUBTILASE"/>
    <property type="match status" value="1"/>
</dbReference>
<feature type="chain" id="PRO_5038974749" evidence="8">
    <location>
        <begin position="24"/>
        <end position="1063"/>
    </location>
</feature>
<dbReference type="Gene3D" id="2.60.40.10">
    <property type="entry name" value="Immunoglobulins"/>
    <property type="match status" value="1"/>
</dbReference>
<dbReference type="PANTHER" id="PTHR43806">
    <property type="entry name" value="PEPTIDASE S8"/>
    <property type="match status" value="1"/>
</dbReference>
<dbReference type="GO" id="GO:0006508">
    <property type="term" value="P:proteolysis"/>
    <property type="evidence" value="ECO:0007669"/>
    <property type="project" value="UniProtKB-KW"/>
</dbReference>
<dbReference type="PRINTS" id="PR00723">
    <property type="entry name" value="SUBTILISIN"/>
</dbReference>
<dbReference type="InterPro" id="IPR050131">
    <property type="entry name" value="Peptidase_S8_subtilisin-like"/>
</dbReference>
<dbReference type="AlphaFoldDB" id="A0A6V8KUQ6"/>
<dbReference type="InterPro" id="IPR023827">
    <property type="entry name" value="Peptidase_S8_Asp-AS"/>
</dbReference>
<evidence type="ECO:0000256" key="8">
    <source>
        <dbReference type="SAM" id="SignalP"/>
    </source>
</evidence>
<dbReference type="InterPro" id="IPR015500">
    <property type="entry name" value="Peptidase_S8_subtilisin-rel"/>
</dbReference>
<proteinExistence type="inferred from homology"/>
<comment type="similarity">
    <text evidence="1 6 7">Belongs to the peptidase S8 family.</text>
</comment>
<dbReference type="PROSITE" id="PS00137">
    <property type="entry name" value="SUBTILASE_HIS"/>
    <property type="match status" value="1"/>
</dbReference>
<keyword evidence="3 6" id="KW-0378">Hydrolase</keyword>
<evidence type="ECO:0000313" key="11">
    <source>
        <dbReference type="Proteomes" id="UP000482800"/>
    </source>
</evidence>
<dbReference type="PROSITE" id="PS00136">
    <property type="entry name" value="SUBTILASE_ASP"/>
    <property type="match status" value="1"/>
</dbReference>
<dbReference type="Pfam" id="PF00082">
    <property type="entry name" value="Peptidase_S8"/>
    <property type="match status" value="1"/>
</dbReference>
<sequence>MRRVIGRAAALVMLCAAVGVAPAAASVLAPATAPADSRGVTLVSGDVVTVTAGDKASVRPAPGREAMPFVTRRDGDGHIHVVPADALPLLRAGDLDPRLFDVTTLLSFGYDGRIELPLIVAYAGDDERARVGERVAEVGARVTRELPTVDALAVAAQSARLASFWGTFTVGGPAERRLTIGVDTIWLDGLRRPSLAQSVPQVGAPQAWAAGYDGTGVTVAVLDSGIDAAHPALADRVTARQNFTEENEDSKDRTGHGTHVASTVAGTAGVAPGARLLDGKVCVVGGCAESWILAGMQWAADQGAKVVNLSLGGPDTPGLDPIEEAVGTLTAEHGTLFVVAAGNVPGTGTIASPASADAALAVGAVSKSDVLAAFSSRGPRVDGAIKPDITAPGVDIVAARGADSGLPGQGETALSGTSMAAPHVAGAAAILAQQHPDWTPAQLKGGLMSAARPVLGDAFAEGAGRLDVGRAVAQSLTASPASVSFGRLAWPHVDDQPVTRVVSLRNAGDAAVDLDVSVDGPRVFTVAPASVSVPAGGSAEVTVTADGTVDGGEGLLTGHLVAGALRLPLAVDREVESYDVTVAHVGRDGAAADGYVTVLASADGKIAQSLPASAGTVTTRVPKGRYAVLSAITGPDGNGYATTIVGQPTLDVAGATTATLDARQGAPISVTLPRADAVQEFAEVAAVSIAPGRTVEVGTLGRTFGGLYTAGIGGTGAGFVNRVSATYGFDGGAYLLGWLTEDRMPTGFGRTLTAADLATVRADHGHEASGTTGQKMAWPVLPDTVMGGFAYAMPVALPSARTEYYNVEGRVRWFRSFDEMTTDQYVTSTVAPPVAYRGGQAYQEQWSRGVFGPTVASPAYEHQWVTRRGDTLLVLAPLYGDGAGRAGYSSIAAGRITLYRASSVVASADELTAEFEVPPEAADYRLEMSAERSGPATLSTRVSVAWTFRSAHVTGDAAARLPLSTVRFAPRVDEENAAPSGQTVTVPVSVVAQPDSAAGANRSLAVEVSYDDGATWAPAPVVAGQATLTHPARDGYVSLRATAADSAGNTVTQTVIRAYKLAG</sequence>
<dbReference type="RefSeq" id="WP_173071790.1">
    <property type="nucleotide sequence ID" value="NZ_BAABGO010000002.1"/>
</dbReference>
<keyword evidence="8" id="KW-0732">Signal</keyword>
<feature type="active site" description="Charge relay system" evidence="5 6">
    <location>
        <position position="418"/>
    </location>
</feature>
<dbReference type="SUPFAM" id="SSF52743">
    <property type="entry name" value="Subtilisin-like"/>
    <property type="match status" value="1"/>
</dbReference>
<feature type="active site" description="Charge relay system" evidence="5 6">
    <location>
        <position position="223"/>
    </location>
</feature>
<evidence type="ECO:0000313" key="10">
    <source>
        <dbReference type="EMBL" id="GFJ86101.1"/>
    </source>
</evidence>
<evidence type="ECO:0000256" key="2">
    <source>
        <dbReference type="ARBA" id="ARBA00022670"/>
    </source>
</evidence>